<sequence length="247" mass="27409">MILLLKSTTLIKFVLRFLNKKTNLYQTIIVSLSSIALSLAKTKSKWTSIVAPSPTAAPSTPATSNLGKSLRHVINFLSTKKYNCYILKFTFSSIKMKKLIHFKIFIKGYRTCLDYLRLTNIKQQIYTQQITVDEILRAASLHFSGSSCTKEFLVLTKFLFVPLLSSTNGGSLEFNIVPSVEFLFFRVYTLRALTGVCFIGKLLIGIASGTGSNGLPPTLDASLLDECFLIILDSSAGIVFLPEKLID</sequence>
<reference evidence="1 2" key="1">
    <citation type="submission" date="2019-08" db="EMBL/GenBank/DDBJ databases">
        <title>The genome of the soybean aphid Biotype 1, its phylome, world population structure and adaptation to the North American continent.</title>
        <authorList>
            <person name="Giordano R."/>
            <person name="Donthu R.K."/>
            <person name="Hernandez A.G."/>
            <person name="Wright C.L."/>
            <person name="Zimin A.V."/>
        </authorList>
    </citation>
    <scope>NUCLEOTIDE SEQUENCE [LARGE SCALE GENOMIC DNA]</scope>
    <source>
        <tissue evidence="1">Whole aphids</tissue>
    </source>
</reference>
<accession>A0A6G0TC78</accession>
<organism evidence="1 2">
    <name type="scientific">Aphis glycines</name>
    <name type="common">Soybean aphid</name>
    <dbReference type="NCBI Taxonomy" id="307491"/>
    <lineage>
        <taxon>Eukaryota</taxon>
        <taxon>Metazoa</taxon>
        <taxon>Ecdysozoa</taxon>
        <taxon>Arthropoda</taxon>
        <taxon>Hexapoda</taxon>
        <taxon>Insecta</taxon>
        <taxon>Pterygota</taxon>
        <taxon>Neoptera</taxon>
        <taxon>Paraneoptera</taxon>
        <taxon>Hemiptera</taxon>
        <taxon>Sternorrhyncha</taxon>
        <taxon>Aphidomorpha</taxon>
        <taxon>Aphidoidea</taxon>
        <taxon>Aphididae</taxon>
        <taxon>Aphidini</taxon>
        <taxon>Aphis</taxon>
        <taxon>Aphis</taxon>
    </lineage>
</organism>
<dbReference type="EMBL" id="VYZN01000042">
    <property type="protein sequence ID" value="KAE9530479.1"/>
    <property type="molecule type" value="Genomic_DNA"/>
</dbReference>
<protein>
    <submittedName>
        <fullName evidence="1">Uncharacterized protein</fullName>
    </submittedName>
</protein>
<dbReference type="Proteomes" id="UP000475862">
    <property type="component" value="Unassembled WGS sequence"/>
</dbReference>
<comment type="caution">
    <text evidence="1">The sequence shown here is derived from an EMBL/GenBank/DDBJ whole genome shotgun (WGS) entry which is preliminary data.</text>
</comment>
<evidence type="ECO:0000313" key="2">
    <source>
        <dbReference type="Proteomes" id="UP000475862"/>
    </source>
</evidence>
<gene>
    <name evidence="1" type="ORF">AGLY_010941</name>
</gene>
<name>A0A6G0TC78_APHGL</name>
<proteinExistence type="predicted"/>
<dbReference type="AlphaFoldDB" id="A0A6G0TC78"/>
<evidence type="ECO:0000313" key="1">
    <source>
        <dbReference type="EMBL" id="KAE9530479.1"/>
    </source>
</evidence>
<keyword evidence="2" id="KW-1185">Reference proteome</keyword>